<accession>A0A7D9I699</accession>
<comment type="caution">
    <text evidence="1">The sequence shown here is derived from an EMBL/GenBank/DDBJ whole genome shotgun (WGS) entry which is preliminary data.</text>
</comment>
<dbReference type="AlphaFoldDB" id="A0A7D9I699"/>
<organism evidence="1 2">
    <name type="scientific">Paramuricea clavata</name>
    <name type="common">Red gorgonian</name>
    <name type="synonym">Violescent sea-whip</name>
    <dbReference type="NCBI Taxonomy" id="317549"/>
    <lineage>
        <taxon>Eukaryota</taxon>
        <taxon>Metazoa</taxon>
        <taxon>Cnidaria</taxon>
        <taxon>Anthozoa</taxon>
        <taxon>Octocorallia</taxon>
        <taxon>Malacalcyonacea</taxon>
        <taxon>Plexauridae</taxon>
        <taxon>Paramuricea</taxon>
    </lineage>
</organism>
<evidence type="ECO:0000313" key="1">
    <source>
        <dbReference type="EMBL" id="CAB3999449.1"/>
    </source>
</evidence>
<protein>
    <submittedName>
        <fullName evidence="1">Uncharacterized protein</fullName>
    </submittedName>
</protein>
<evidence type="ECO:0000313" key="2">
    <source>
        <dbReference type="Proteomes" id="UP001152795"/>
    </source>
</evidence>
<proteinExistence type="predicted"/>
<gene>
    <name evidence="1" type="ORF">PACLA_8A039205</name>
</gene>
<keyword evidence="2" id="KW-1185">Reference proteome</keyword>
<dbReference type="EMBL" id="CACRXK020003592">
    <property type="protein sequence ID" value="CAB3999449.1"/>
    <property type="molecule type" value="Genomic_DNA"/>
</dbReference>
<feature type="non-terminal residue" evidence="1">
    <location>
        <position position="1"/>
    </location>
</feature>
<name>A0A7D9I699_PARCT</name>
<sequence>MATGRVNESSANLSQNLAESLLDFVNDDSSSIWETTNTKQTEPILLENSKDRCSDNNSDFEVEHSLIQCNGSRLLEHLQLNGSRLLWKGSLEMLKNLMSELLHEQGKWSSLGGGAKRFKSVEGRFEMVRGEDGQE</sequence>
<dbReference type="Proteomes" id="UP001152795">
    <property type="component" value="Unassembled WGS sequence"/>
</dbReference>
<reference evidence="1" key="1">
    <citation type="submission" date="2020-04" db="EMBL/GenBank/DDBJ databases">
        <authorList>
            <person name="Alioto T."/>
            <person name="Alioto T."/>
            <person name="Gomez Garrido J."/>
        </authorList>
    </citation>
    <scope>NUCLEOTIDE SEQUENCE</scope>
    <source>
        <strain evidence="1">A484AB</strain>
    </source>
</reference>